<evidence type="ECO:0000313" key="4">
    <source>
        <dbReference type="Proteomes" id="UP000019484"/>
    </source>
</evidence>
<dbReference type="EMBL" id="AMWN01000001">
    <property type="protein sequence ID" value="EXJ96521.1"/>
    <property type="molecule type" value="Genomic_DNA"/>
</dbReference>
<comment type="subcellular location">
    <subcellularLocation>
        <location evidence="1">Nucleus</location>
    </subcellularLocation>
</comment>
<comment type="caution">
    <text evidence="3">The sequence shown here is derived from an EMBL/GenBank/DDBJ whole genome shotgun (WGS) entry which is preliminary data.</text>
</comment>
<dbReference type="RefSeq" id="XP_007720750.1">
    <property type="nucleotide sequence ID" value="XM_007722560.1"/>
</dbReference>
<protein>
    <recommendedName>
        <fullName evidence="5">Transcription factor domain-containing protein</fullName>
    </recommendedName>
</protein>
<organism evidence="3 4">
    <name type="scientific">Capronia coronata CBS 617.96</name>
    <dbReference type="NCBI Taxonomy" id="1182541"/>
    <lineage>
        <taxon>Eukaryota</taxon>
        <taxon>Fungi</taxon>
        <taxon>Dikarya</taxon>
        <taxon>Ascomycota</taxon>
        <taxon>Pezizomycotina</taxon>
        <taxon>Eurotiomycetes</taxon>
        <taxon>Chaetothyriomycetidae</taxon>
        <taxon>Chaetothyriales</taxon>
        <taxon>Herpotrichiellaceae</taxon>
        <taxon>Capronia</taxon>
    </lineage>
</organism>
<dbReference type="PANTHER" id="PTHR31001">
    <property type="entry name" value="UNCHARACTERIZED TRANSCRIPTIONAL REGULATORY PROTEIN"/>
    <property type="match status" value="1"/>
</dbReference>
<proteinExistence type="predicted"/>
<evidence type="ECO:0000256" key="2">
    <source>
        <dbReference type="ARBA" id="ARBA00023242"/>
    </source>
</evidence>
<evidence type="ECO:0000256" key="1">
    <source>
        <dbReference type="ARBA" id="ARBA00004123"/>
    </source>
</evidence>
<dbReference type="CDD" id="cd12148">
    <property type="entry name" value="fungal_TF_MHR"/>
    <property type="match status" value="1"/>
</dbReference>
<evidence type="ECO:0008006" key="5">
    <source>
        <dbReference type="Google" id="ProtNLM"/>
    </source>
</evidence>
<dbReference type="Proteomes" id="UP000019484">
    <property type="component" value="Unassembled WGS sequence"/>
</dbReference>
<dbReference type="OrthoDB" id="4898680at2759"/>
<keyword evidence="2" id="KW-0539">Nucleus</keyword>
<evidence type="ECO:0000313" key="3">
    <source>
        <dbReference type="EMBL" id="EXJ96521.1"/>
    </source>
</evidence>
<reference evidence="3 4" key="1">
    <citation type="submission" date="2013-03" db="EMBL/GenBank/DDBJ databases">
        <title>The Genome Sequence of Capronia coronata CBS 617.96.</title>
        <authorList>
            <consortium name="The Broad Institute Genomics Platform"/>
            <person name="Cuomo C."/>
            <person name="de Hoog S."/>
            <person name="Gorbushina A."/>
            <person name="Walker B."/>
            <person name="Young S.K."/>
            <person name="Zeng Q."/>
            <person name="Gargeya S."/>
            <person name="Fitzgerald M."/>
            <person name="Haas B."/>
            <person name="Abouelleil A."/>
            <person name="Allen A.W."/>
            <person name="Alvarado L."/>
            <person name="Arachchi H.M."/>
            <person name="Berlin A.M."/>
            <person name="Chapman S.B."/>
            <person name="Gainer-Dewar J."/>
            <person name="Goldberg J."/>
            <person name="Griggs A."/>
            <person name="Gujja S."/>
            <person name="Hansen M."/>
            <person name="Howarth C."/>
            <person name="Imamovic A."/>
            <person name="Ireland A."/>
            <person name="Larimer J."/>
            <person name="McCowan C."/>
            <person name="Murphy C."/>
            <person name="Pearson M."/>
            <person name="Poon T.W."/>
            <person name="Priest M."/>
            <person name="Roberts A."/>
            <person name="Saif S."/>
            <person name="Shea T."/>
            <person name="Sisk P."/>
            <person name="Sykes S."/>
            <person name="Wortman J."/>
            <person name="Nusbaum C."/>
            <person name="Birren B."/>
        </authorList>
    </citation>
    <scope>NUCLEOTIDE SEQUENCE [LARGE SCALE GENOMIC DNA]</scope>
    <source>
        <strain evidence="3 4">CBS 617.96</strain>
    </source>
</reference>
<dbReference type="STRING" id="1182541.W9Z4J4"/>
<dbReference type="AlphaFoldDB" id="W9Z4J4"/>
<gene>
    <name evidence="3" type="ORF">A1O1_01647</name>
</gene>
<dbReference type="PANTHER" id="PTHR31001:SF61">
    <property type="entry name" value="ZN(II)2CYS6 TRANSCRIPTION FACTOR (EUROFUNG)"/>
    <property type="match status" value="1"/>
</dbReference>
<dbReference type="GeneID" id="19156549"/>
<dbReference type="InterPro" id="IPR050613">
    <property type="entry name" value="Sec_Metabolite_Reg"/>
</dbReference>
<name>W9Z4J4_9EURO</name>
<keyword evidence="4" id="KW-1185">Reference proteome</keyword>
<accession>W9Z4J4</accession>
<dbReference type="eggNOG" id="ENOG502S519">
    <property type="taxonomic scope" value="Eukaryota"/>
</dbReference>
<sequence>MQALEAGLRPQSAGMLPLYSTRYEQPVRLQTKSVQEATFRSTHPNVSLRSLRVPLLMACSTPMFESVIGQPVRSPSTLDFQMKIYPNPGFQGPSSLQTVLDDLGAHLAVGNNARASSSNDQLSSRDGVMREDARKLIDEGVRLLDSFLQYLADDAFRRLFLKSHGSGLESHLGNFLIYPFFNSLINEINVIENSQDRQASLKILSQRLFEQAQRPVEITTTMTLNDFTSLYTGPNLRWESIGLILTLAGIVAHEIRAPHPVCKTEEEKQALRTTLVHLSNKCLAFCDTLDTLNDVTMIFLYECFLLASAFYGDQSFRVWRRLNHVSSALFAQGLHQISKGESQLPFFLRQLRKRIFSQIYTSDISFAVFLGRPSRLSKRFCYPAMPLDMEDANMQNITTVALNEQLRHLDSSGWNTLGEIRKSSVMRWSVISAMILEDVLEVLLSRNLTQVSDKVSDLRSKVAQAWADLPNFLTIPEQEVWRRGRSGQEADTLHQIRLSHFHTTFLVEWAASRHGMHQAGALFASASKLLTWVNAALVRREQLGEKGAISLCWTVASCGLPAAGALAWCLLQPPAQTNMNAQLEPAARRHGIESLSVLLAHISILQEPGDGNYQLFCQAATALQSAMDAILSPPSQNSTDSPQDFLTDAAMGQPDWLLPEHFGFGMDSWVGLPDQGSVFGLDDSLLY</sequence>
<dbReference type="HOGENOM" id="CLU_013296_0_0_1"/>
<dbReference type="GO" id="GO:0005634">
    <property type="term" value="C:nucleus"/>
    <property type="evidence" value="ECO:0007669"/>
    <property type="project" value="UniProtKB-SubCell"/>
</dbReference>